<dbReference type="SMART" id="SM00530">
    <property type="entry name" value="HTH_XRE"/>
    <property type="match status" value="1"/>
</dbReference>
<protein>
    <submittedName>
        <fullName evidence="2">Helix-turn-helix transcriptional regulator</fullName>
    </submittedName>
</protein>
<dbReference type="Gene3D" id="1.10.260.40">
    <property type="entry name" value="lambda repressor-like DNA-binding domains"/>
    <property type="match status" value="1"/>
</dbReference>
<dbReference type="Proteomes" id="UP001225378">
    <property type="component" value="Chromosome"/>
</dbReference>
<evidence type="ECO:0000313" key="3">
    <source>
        <dbReference type="Proteomes" id="UP001225378"/>
    </source>
</evidence>
<dbReference type="InterPro" id="IPR010982">
    <property type="entry name" value="Lambda_DNA-bd_dom_sf"/>
</dbReference>
<keyword evidence="3" id="KW-1185">Reference proteome</keyword>
<dbReference type="GO" id="GO:0003677">
    <property type="term" value="F:DNA binding"/>
    <property type="evidence" value="ECO:0007669"/>
    <property type="project" value="InterPro"/>
</dbReference>
<sequence>MKNTKKVPYGKINSVAEMGVLVRQHRKSQKVRIEDLSDLALISPRLIGEFERGKETCQIGKVLQILKFLGLEIRIVPRGTP</sequence>
<feature type="domain" description="HTH cro/C1-type" evidence="1">
    <location>
        <begin position="22"/>
        <end position="76"/>
    </location>
</feature>
<dbReference type="CDD" id="cd00093">
    <property type="entry name" value="HTH_XRE"/>
    <property type="match status" value="1"/>
</dbReference>
<dbReference type="EMBL" id="CP157743">
    <property type="protein sequence ID" value="XBS20505.1"/>
    <property type="molecule type" value="Genomic_DNA"/>
</dbReference>
<organism evidence="2 3">
    <name type="scientific">Methylomarinum roseum</name>
    <dbReference type="NCBI Taxonomy" id="3067653"/>
    <lineage>
        <taxon>Bacteria</taxon>
        <taxon>Pseudomonadati</taxon>
        <taxon>Pseudomonadota</taxon>
        <taxon>Gammaproteobacteria</taxon>
        <taxon>Methylococcales</taxon>
        <taxon>Methylococcaceae</taxon>
        <taxon>Methylomarinum</taxon>
    </lineage>
</organism>
<gene>
    <name evidence="2" type="ORF">Q9L42_019510</name>
</gene>
<dbReference type="PROSITE" id="PS50943">
    <property type="entry name" value="HTH_CROC1"/>
    <property type="match status" value="1"/>
</dbReference>
<proteinExistence type="predicted"/>
<accession>A0AAU7NU36</accession>
<name>A0AAU7NU36_9GAMM</name>
<dbReference type="Pfam" id="PF01381">
    <property type="entry name" value="HTH_3"/>
    <property type="match status" value="1"/>
</dbReference>
<evidence type="ECO:0000259" key="1">
    <source>
        <dbReference type="PROSITE" id="PS50943"/>
    </source>
</evidence>
<reference evidence="2 3" key="1">
    <citation type="journal article" date="2024" name="Microbiology">
        <title>Methylomarinum rosea sp. nov., a novel halophilic methanotrophic bacterium from the hypersaline Lake Elton.</title>
        <authorList>
            <person name="Suleimanov R.Z."/>
            <person name="Oshkin I.Y."/>
            <person name="Danilova O.V."/>
            <person name="Suzina N.E."/>
            <person name="Dedysh S.N."/>
        </authorList>
    </citation>
    <scope>NUCLEOTIDE SEQUENCE [LARGE SCALE GENOMIC DNA]</scope>
    <source>
        <strain evidence="2 3">Ch1-1</strain>
    </source>
</reference>
<dbReference type="RefSeq" id="WP_349431654.1">
    <property type="nucleotide sequence ID" value="NZ_CP157743.1"/>
</dbReference>
<dbReference type="InterPro" id="IPR001387">
    <property type="entry name" value="Cro/C1-type_HTH"/>
</dbReference>
<dbReference type="AlphaFoldDB" id="A0AAU7NU36"/>
<dbReference type="SUPFAM" id="SSF47413">
    <property type="entry name" value="lambda repressor-like DNA-binding domains"/>
    <property type="match status" value="1"/>
</dbReference>
<evidence type="ECO:0000313" key="2">
    <source>
        <dbReference type="EMBL" id="XBS20505.1"/>
    </source>
</evidence>
<dbReference type="KEGG" id="mech:Q9L42_019510"/>